<protein>
    <submittedName>
        <fullName evidence="1">Uncharacterized protein</fullName>
    </submittedName>
</protein>
<accession>A0A8H5CHC0</accession>
<dbReference type="AlphaFoldDB" id="A0A8H5CHC0"/>
<dbReference type="EMBL" id="JAACJN010000514">
    <property type="protein sequence ID" value="KAF5341289.1"/>
    <property type="molecule type" value="Genomic_DNA"/>
</dbReference>
<proteinExistence type="predicted"/>
<feature type="non-terminal residue" evidence="1">
    <location>
        <position position="1"/>
    </location>
</feature>
<dbReference type="Proteomes" id="UP000518752">
    <property type="component" value="Unassembled WGS sequence"/>
</dbReference>
<sequence length="269" mass="29548">HEIQASDASSCNVHGTKLVVAEQSQSTSGNLTVHLFDFNQRAVRKAISDGAKIAVGAVSDMVQVECDTSLCVTAPSVFRAGDLFKDEVKTWVPYRWVARTIVPDGEDISAVKCSEDSLLVSDDFWRLKREHFSQNLSDTSCVIAEKRWSKFASKEALSTQESLCDLSPPDENYKTLSPSDKNVSDDWAIQVSMKNRSSRTNHFGCTSSSDFSSDFSKHYTLFYIGSSCSHGTQGSSAIERANISEEATAPRRTENNIGYNSKTCVVGDV</sequence>
<evidence type="ECO:0000313" key="1">
    <source>
        <dbReference type="EMBL" id="KAF5341289.1"/>
    </source>
</evidence>
<keyword evidence="2" id="KW-1185">Reference proteome</keyword>
<evidence type="ECO:0000313" key="2">
    <source>
        <dbReference type="Proteomes" id="UP000518752"/>
    </source>
</evidence>
<gene>
    <name evidence="1" type="ORF">D9757_014540</name>
</gene>
<dbReference type="OrthoDB" id="3174109at2759"/>
<name>A0A8H5CHC0_9AGAR</name>
<organism evidence="1 2">
    <name type="scientific">Collybiopsis confluens</name>
    <dbReference type="NCBI Taxonomy" id="2823264"/>
    <lineage>
        <taxon>Eukaryota</taxon>
        <taxon>Fungi</taxon>
        <taxon>Dikarya</taxon>
        <taxon>Basidiomycota</taxon>
        <taxon>Agaricomycotina</taxon>
        <taxon>Agaricomycetes</taxon>
        <taxon>Agaricomycetidae</taxon>
        <taxon>Agaricales</taxon>
        <taxon>Marasmiineae</taxon>
        <taxon>Omphalotaceae</taxon>
        <taxon>Collybiopsis</taxon>
    </lineage>
</organism>
<comment type="caution">
    <text evidence="1">The sequence shown here is derived from an EMBL/GenBank/DDBJ whole genome shotgun (WGS) entry which is preliminary data.</text>
</comment>
<reference evidence="1 2" key="1">
    <citation type="journal article" date="2020" name="ISME J.">
        <title>Uncovering the hidden diversity of litter-decomposition mechanisms in mushroom-forming fungi.</title>
        <authorList>
            <person name="Floudas D."/>
            <person name="Bentzer J."/>
            <person name="Ahren D."/>
            <person name="Johansson T."/>
            <person name="Persson P."/>
            <person name="Tunlid A."/>
        </authorList>
    </citation>
    <scope>NUCLEOTIDE SEQUENCE [LARGE SCALE GENOMIC DNA]</scope>
    <source>
        <strain evidence="1 2">CBS 406.79</strain>
    </source>
</reference>